<dbReference type="SUPFAM" id="SSF54001">
    <property type="entry name" value="Cysteine proteinases"/>
    <property type="match status" value="1"/>
</dbReference>
<evidence type="ECO:0000313" key="1">
    <source>
        <dbReference type="EMBL" id="TYS50156.1"/>
    </source>
</evidence>
<proteinExistence type="predicted"/>
<protein>
    <submittedName>
        <fullName evidence="1">Uncharacterized protein</fullName>
    </submittedName>
</protein>
<dbReference type="RefSeq" id="WP_148973980.1">
    <property type="nucleotide sequence ID" value="NZ_JBNIKU010000009.1"/>
</dbReference>
<dbReference type="Proteomes" id="UP000322139">
    <property type="component" value="Unassembled WGS sequence"/>
</dbReference>
<organism evidence="1 2">
    <name type="scientific">Bacillus infantis</name>
    <dbReference type="NCBI Taxonomy" id="324767"/>
    <lineage>
        <taxon>Bacteria</taxon>
        <taxon>Bacillati</taxon>
        <taxon>Bacillota</taxon>
        <taxon>Bacilli</taxon>
        <taxon>Bacillales</taxon>
        <taxon>Bacillaceae</taxon>
        <taxon>Bacillus</taxon>
    </lineage>
</organism>
<comment type="caution">
    <text evidence="1">The sequence shown here is derived from an EMBL/GenBank/DDBJ whole genome shotgun (WGS) entry which is preliminary data.</text>
</comment>
<dbReference type="InterPro" id="IPR038765">
    <property type="entry name" value="Papain-like_cys_pep_sf"/>
</dbReference>
<dbReference type="EMBL" id="VTER01000003">
    <property type="protein sequence ID" value="TYS50156.1"/>
    <property type="molecule type" value="Genomic_DNA"/>
</dbReference>
<accession>A0A5D4RJX0</accession>
<gene>
    <name evidence="1" type="ORF">FZD51_06275</name>
</gene>
<evidence type="ECO:0000313" key="2">
    <source>
        <dbReference type="Proteomes" id="UP000322139"/>
    </source>
</evidence>
<dbReference type="AlphaFoldDB" id="A0A5D4RJX0"/>
<reference evidence="1 2" key="1">
    <citation type="submission" date="2019-08" db="EMBL/GenBank/DDBJ databases">
        <title>Bacillus genomes from the desert of Cuatro Cienegas, Coahuila.</title>
        <authorList>
            <person name="Olmedo-Alvarez G."/>
        </authorList>
    </citation>
    <scope>NUCLEOTIDE SEQUENCE [LARGE SCALE GENOMIC DNA]</scope>
    <source>
        <strain evidence="1 2">CH446_14T</strain>
    </source>
</reference>
<name>A0A5D4RJX0_9BACI</name>
<dbReference type="Gene3D" id="3.90.1720.10">
    <property type="entry name" value="endopeptidase domain like (from Nostoc punctiforme)"/>
    <property type="match status" value="1"/>
</dbReference>
<sequence length="187" mass="21283">MGHRQVFVLLTDTGTLFTKLIRVFTGKELNHASISFDEGLLDVYSFGRINPANPFSGGFVKEDVRANLFANARCAVYACTVSEKEYGRMQEQAAFFEENRHHYKYNLLGLFAVLFNWEYNRSNAFFCSEFVGTILKETSGYRVEKPVSLLKPHELEKVFSLHLVYKGSLSDYLQADSARPRLDASIA</sequence>